<dbReference type="GO" id="GO:0051536">
    <property type="term" value="F:iron-sulfur cluster binding"/>
    <property type="evidence" value="ECO:0007669"/>
    <property type="project" value="UniProtKB-KW"/>
</dbReference>
<dbReference type="InterPro" id="IPR017900">
    <property type="entry name" value="4Fe4S_Fe_S_CS"/>
</dbReference>
<organism evidence="5 6">
    <name type="scientific">Marinospirillum alkaliphilum DSM 21637</name>
    <dbReference type="NCBI Taxonomy" id="1122209"/>
    <lineage>
        <taxon>Bacteria</taxon>
        <taxon>Pseudomonadati</taxon>
        <taxon>Pseudomonadota</taxon>
        <taxon>Gammaproteobacteria</taxon>
        <taxon>Oceanospirillales</taxon>
        <taxon>Oceanospirillaceae</taxon>
        <taxon>Marinospirillum</taxon>
    </lineage>
</organism>
<keyword evidence="2" id="KW-0408">Iron</keyword>
<evidence type="ECO:0000256" key="3">
    <source>
        <dbReference type="ARBA" id="ARBA00023014"/>
    </source>
</evidence>
<dbReference type="SUPFAM" id="SSF54862">
    <property type="entry name" value="4Fe-4S ferredoxins"/>
    <property type="match status" value="1"/>
</dbReference>
<protein>
    <submittedName>
        <fullName evidence="5">4Fe-4S dicluster domain-containing protein</fullName>
    </submittedName>
</protein>
<keyword evidence="1" id="KW-0479">Metal-binding</keyword>
<feature type="domain" description="4Fe-4S ferredoxin-type" evidence="4">
    <location>
        <begin position="32"/>
        <end position="63"/>
    </location>
</feature>
<evidence type="ECO:0000313" key="5">
    <source>
        <dbReference type="EMBL" id="SFX61311.1"/>
    </source>
</evidence>
<dbReference type="InterPro" id="IPR017896">
    <property type="entry name" value="4Fe4S_Fe-S-bd"/>
</dbReference>
<dbReference type="OrthoDB" id="9803397at2"/>
<keyword evidence="6" id="KW-1185">Reference proteome</keyword>
<proteinExistence type="predicted"/>
<dbReference type="Pfam" id="PF13237">
    <property type="entry name" value="Fer4_10"/>
    <property type="match status" value="1"/>
</dbReference>
<dbReference type="PROSITE" id="PS51379">
    <property type="entry name" value="4FE4S_FER_2"/>
    <property type="match status" value="2"/>
</dbReference>
<accession>A0A1K1YHG8</accession>
<evidence type="ECO:0000259" key="4">
    <source>
        <dbReference type="PROSITE" id="PS51379"/>
    </source>
</evidence>
<dbReference type="RefSeq" id="WP_072326551.1">
    <property type="nucleotide sequence ID" value="NZ_FPJW01000008.1"/>
</dbReference>
<dbReference type="AlphaFoldDB" id="A0A1K1YHG8"/>
<gene>
    <name evidence="5" type="ORF">SAMN02745752_02247</name>
</gene>
<dbReference type="Gene3D" id="3.30.70.20">
    <property type="match status" value="1"/>
</dbReference>
<dbReference type="GO" id="GO:0046872">
    <property type="term" value="F:metal ion binding"/>
    <property type="evidence" value="ECO:0007669"/>
    <property type="project" value="UniProtKB-KW"/>
</dbReference>
<sequence>MAMKIDPDVCTACGDCEPECPTVSISMKKGVVVINPSSCDECVDEGAPRCVAVCPVDCISQAA</sequence>
<evidence type="ECO:0000256" key="2">
    <source>
        <dbReference type="ARBA" id="ARBA00023004"/>
    </source>
</evidence>
<dbReference type="PROSITE" id="PS00198">
    <property type="entry name" value="4FE4S_FER_1"/>
    <property type="match status" value="1"/>
</dbReference>
<reference evidence="5 6" key="1">
    <citation type="submission" date="2016-11" db="EMBL/GenBank/DDBJ databases">
        <authorList>
            <person name="Jaros S."/>
            <person name="Januszkiewicz K."/>
            <person name="Wedrychowicz H."/>
        </authorList>
    </citation>
    <scope>NUCLEOTIDE SEQUENCE [LARGE SCALE GENOMIC DNA]</scope>
    <source>
        <strain evidence="5 6">DSM 21637</strain>
    </source>
</reference>
<dbReference type="EMBL" id="FPJW01000008">
    <property type="protein sequence ID" value="SFX61311.1"/>
    <property type="molecule type" value="Genomic_DNA"/>
</dbReference>
<feature type="domain" description="4Fe-4S ferredoxin-type" evidence="4">
    <location>
        <begin position="1"/>
        <end position="30"/>
    </location>
</feature>
<evidence type="ECO:0000256" key="1">
    <source>
        <dbReference type="ARBA" id="ARBA00022723"/>
    </source>
</evidence>
<name>A0A1K1YHG8_9GAMM</name>
<dbReference type="STRING" id="1122209.SAMN02745752_02247"/>
<dbReference type="Proteomes" id="UP000182350">
    <property type="component" value="Unassembled WGS sequence"/>
</dbReference>
<evidence type="ECO:0000313" key="6">
    <source>
        <dbReference type="Proteomes" id="UP000182350"/>
    </source>
</evidence>
<keyword evidence="3" id="KW-0411">Iron-sulfur</keyword>